<evidence type="ECO:0000259" key="4">
    <source>
        <dbReference type="SMART" id="SM00400"/>
    </source>
</evidence>
<proteinExistence type="predicted"/>
<dbReference type="InterPro" id="IPR013264">
    <property type="entry name" value="DNAG_N"/>
</dbReference>
<keyword evidence="3" id="KW-0862">Zinc</keyword>
<dbReference type="InterPro" id="IPR050219">
    <property type="entry name" value="DnaG_primase"/>
</dbReference>
<comment type="caution">
    <text evidence="5">The sequence shown here is derived from an EMBL/GenBank/DDBJ whole genome shotgun (WGS) entry which is preliminary data.</text>
</comment>
<dbReference type="SUPFAM" id="SSF57783">
    <property type="entry name" value="Zinc beta-ribbon"/>
    <property type="match status" value="1"/>
</dbReference>
<evidence type="ECO:0000256" key="1">
    <source>
        <dbReference type="ARBA" id="ARBA00022723"/>
    </source>
</evidence>
<keyword evidence="1" id="KW-0479">Metal-binding</keyword>
<dbReference type="Pfam" id="PF13155">
    <property type="entry name" value="Toprim_2"/>
    <property type="match status" value="1"/>
</dbReference>
<dbReference type="Pfam" id="PF08275">
    <property type="entry name" value="DNAG_N"/>
    <property type="match status" value="1"/>
</dbReference>
<evidence type="ECO:0000313" key="5">
    <source>
        <dbReference type="EMBL" id="GAA2501529.1"/>
    </source>
</evidence>
<dbReference type="Pfam" id="PF01807">
    <property type="entry name" value="Zn_ribbon_DnaG"/>
    <property type="match status" value="1"/>
</dbReference>
<dbReference type="Gene3D" id="3.90.980.10">
    <property type="entry name" value="DNA primase, catalytic core, N-terminal domain"/>
    <property type="match status" value="1"/>
</dbReference>
<reference evidence="5 6" key="1">
    <citation type="journal article" date="2019" name="Int. J. Syst. Evol. Microbiol.">
        <title>The Global Catalogue of Microorganisms (GCM) 10K type strain sequencing project: providing services to taxonomists for standard genome sequencing and annotation.</title>
        <authorList>
            <consortium name="The Broad Institute Genomics Platform"/>
            <consortium name="The Broad Institute Genome Sequencing Center for Infectious Disease"/>
            <person name="Wu L."/>
            <person name="Ma J."/>
        </authorList>
    </citation>
    <scope>NUCLEOTIDE SEQUENCE [LARGE SCALE GENOMIC DNA]</scope>
    <source>
        <strain evidence="5 6">JCM 16259</strain>
    </source>
</reference>
<dbReference type="SUPFAM" id="SSF56731">
    <property type="entry name" value="DNA primase core"/>
    <property type="match status" value="1"/>
</dbReference>
<evidence type="ECO:0000256" key="2">
    <source>
        <dbReference type="ARBA" id="ARBA00022771"/>
    </source>
</evidence>
<organism evidence="5 6">
    <name type="scientific">Terrabacter carboxydivorans</name>
    <dbReference type="NCBI Taxonomy" id="619730"/>
    <lineage>
        <taxon>Bacteria</taxon>
        <taxon>Bacillati</taxon>
        <taxon>Actinomycetota</taxon>
        <taxon>Actinomycetes</taxon>
        <taxon>Micrococcales</taxon>
        <taxon>Intrasporangiaceae</taxon>
        <taxon>Terrabacter</taxon>
    </lineage>
</organism>
<name>A0ABN3MH33_9MICO</name>
<dbReference type="EMBL" id="BAAARE010000034">
    <property type="protein sequence ID" value="GAA2501529.1"/>
    <property type="molecule type" value="Genomic_DNA"/>
</dbReference>
<evidence type="ECO:0000256" key="3">
    <source>
        <dbReference type="ARBA" id="ARBA00022833"/>
    </source>
</evidence>
<dbReference type="InterPro" id="IPR037068">
    <property type="entry name" value="DNA_primase_core_N_sf"/>
</dbReference>
<sequence length="482" mass="51652">MNLERRTVDVDAIRARHPLPDVVAAAGIELHQRGHGYMACCPFHEDKTPSLSVGGVPDRFHCFGCGASGDVIDFVQRTRGLDFLGAVAELDGTPGHDRSLSVIEPRARLRVVPATPDPDIAFARALEINELAWQHFSTPVAAGFASHYLKNQRGIDVEPLSRELFGTVLVGHATHGWSTLTDQLRSGGVEDEELVAMDLAMRTRGGQLVDTYRNRLIFPITNERGEIHGFIGRDLSGHPAAPKYRNPTHTPVFDKSQLLYRPAHPGLATNGEVLVVEGALDALAVAAAAAATGTTHRVAACATNGLSASPAHVQQVLSMSTRPPRIAFDGDTAGEQGVARWLLAASIERGAPLFVTRMPSGVDPADWLASHGPNGLRDLLAGPVQDQDGEVPGTAVPGREVIRLLLDRVDDPIRDAVEIVAGLASQLPAAERAQLLRDSAAEMTRHGWNPHDVYSKALHYAMREQGSPTVPMPPVASTPSLI</sequence>
<dbReference type="Gene3D" id="3.40.1360.10">
    <property type="match status" value="1"/>
</dbReference>
<gene>
    <name evidence="5" type="ORF">GCM10009858_44650</name>
</gene>
<keyword evidence="2" id="KW-0863">Zinc-finger</keyword>
<dbReference type="PANTHER" id="PTHR30313:SF2">
    <property type="entry name" value="DNA PRIMASE"/>
    <property type="match status" value="1"/>
</dbReference>
<dbReference type="PANTHER" id="PTHR30313">
    <property type="entry name" value="DNA PRIMASE"/>
    <property type="match status" value="1"/>
</dbReference>
<dbReference type="InterPro" id="IPR002694">
    <property type="entry name" value="Znf_CHC2"/>
</dbReference>
<dbReference type="RefSeq" id="WP_344257309.1">
    <property type="nucleotide sequence ID" value="NZ_BAAARE010000034.1"/>
</dbReference>
<evidence type="ECO:0000313" key="6">
    <source>
        <dbReference type="Proteomes" id="UP001500730"/>
    </source>
</evidence>
<accession>A0ABN3MH33</accession>
<dbReference type="Gene3D" id="3.90.580.10">
    <property type="entry name" value="Zinc finger, CHC2-type domain"/>
    <property type="match status" value="1"/>
</dbReference>
<dbReference type="Proteomes" id="UP001500730">
    <property type="component" value="Unassembled WGS sequence"/>
</dbReference>
<protein>
    <recommendedName>
        <fullName evidence="4">Zinc finger CHC2-type domain-containing protein</fullName>
    </recommendedName>
</protein>
<keyword evidence="6" id="KW-1185">Reference proteome</keyword>
<dbReference type="SMART" id="SM00400">
    <property type="entry name" value="ZnF_CHCC"/>
    <property type="match status" value="1"/>
</dbReference>
<feature type="domain" description="Zinc finger CHC2-type" evidence="4">
    <location>
        <begin position="37"/>
        <end position="91"/>
    </location>
</feature>
<dbReference type="InterPro" id="IPR036977">
    <property type="entry name" value="DNA_primase_Znf_CHC2"/>
</dbReference>